<feature type="domain" description="OmpR/PhoB-type" evidence="7">
    <location>
        <begin position="1"/>
        <end position="90"/>
    </location>
</feature>
<accession>A0A4U3MQT7</accession>
<dbReference type="InterPro" id="IPR001867">
    <property type="entry name" value="OmpR/PhoB-type_DNA-bd"/>
</dbReference>
<dbReference type="SMART" id="SM01043">
    <property type="entry name" value="BTAD"/>
    <property type="match status" value="1"/>
</dbReference>
<dbReference type="InterPro" id="IPR027417">
    <property type="entry name" value="P-loop_NTPase"/>
</dbReference>
<evidence type="ECO:0000313" key="9">
    <source>
        <dbReference type="Proteomes" id="UP000308705"/>
    </source>
</evidence>
<evidence type="ECO:0000256" key="1">
    <source>
        <dbReference type="ARBA" id="ARBA00005820"/>
    </source>
</evidence>
<dbReference type="InterPro" id="IPR011990">
    <property type="entry name" value="TPR-like_helical_dom_sf"/>
</dbReference>
<dbReference type="PRINTS" id="PR00320">
    <property type="entry name" value="GPROTEINBRPT"/>
</dbReference>
<keyword evidence="3" id="KW-0677">Repeat</keyword>
<dbReference type="Pfam" id="PF20703">
    <property type="entry name" value="nSTAND1"/>
    <property type="match status" value="1"/>
</dbReference>
<dbReference type="PROSITE" id="PS50294">
    <property type="entry name" value="WD_REPEATS_REGION"/>
    <property type="match status" value="4"/>
</dbReference>
<organism evidence="8 9">
    <name type="scientific">Herbidospora galbida</name>
    <dbReference type="NCBI Taxonomy" id="2575442"/>
    <lineage>
        <taxon>Bacteria</taxon>
        <taxon>Bacillati</taxon>
        <taxon>Actinomycetota</taxon>
        <taxon>Actinomycetes</taxon>
        <taxon>Streptosporangiales</taxon>
        <taxon>Streptosporangiaceae</taxon>
        <taxon>Herbidospora</taxon>
    </lineage>
</organism>
<dbReference type="SMART" id="SM00862">
    <property type="entry name" value="Trans_reg_C"/>
    <property type="match status" value="1"/>
</dbReference>
<evidence type="ECO:0000256" key="4">
    <source>
        <dbReference type="ARBA" id="ARBA00023125"/>
    </source>
</evidence>
<comment type="similarity">
    <text evidence="1">Belongs to the AfsR/DnrI/RedD regulatory family.</text>
</comment>
<dbReference type="SUPFAM" id="SSF48452">
    <property type="entry name" value="TPR-like"/>
    <property type="match status" value="1"/>
</dbReference>
<keyword evidence="2 5" id="KW-0853">WD repeat</keyword>
<dbReference type="InterPro" id="IPR015943">
    <property type="entry name" value="WD40/YVTN_repeat-like_dom_sf"/>
</dbReference>
<feature type="DNA-binding region" description="OmpR/PhoB-type" evidence="6">
    <location>
        <begin position="1"/>
        <end position="90"/>
    </location>
</feature>
<dbReference type="PANTHER" id="PTHR44019">
    <property type="entry name" value="WD REPEAT-CONTAINING PROTEIN 55"/>
    <property type="match status" value="1"/>
</dbReference>
<dbReference type="SUPFAM" id="SSF50978">
    <property type="entry name" value="WD40 repeat-like"/>
    <property type="match status" value="1"/>
</dbReference>
<evidence type="ECO:0000259" key="7">
    <source>
        <dbReference type="PROSITE" id="PS51755"/>
    </source>
</evidence>
<comment type="caution">
    <text evidence="8">The sequence shown here is derived from an EMBL/GenBank/DDBJ whole genome shotgun (WGS) entry which is preliminary data.</text>
</comment>
<dbReference type="GO" id="GO:0005829">
    <property type="term" value="C:cytosol"/>
    <property type="evidence" value="ECO:0007669"/>
    <property type="project" value="UniProtKB-ARBA"/>
</dbReference>
<dbReference type="Gene3D" id="2.130.10.10">
    <property type="entry name" value="YVTN repeat-like/Quinoprotein amine dehydrogenase"/>
    <property type="match status" value="4"/>
</dbReference>
<gene>
    <name evidence="8" type="ORF">FDA94_01700</name>
</gene>
<dbReference type="CDD" id="cd15831">
    <property type="entry name" value="BTAD"/>
    <property type="match status" value="1"/>
</dbReference>
<dbReference type="GO" id="GO:0006355">
    <property type="term" value="P:regulation of DNA-templated transcription"/>
    <property type="evidence" value="ECO:0007669"/>
    <property type="project" value="InterPro"/>
</dbReference>
<evidence type="ECO:0000313" key="8">
    <source>
        <dbReference type="EMBL" id="TKK91520.1"/>
    </source>
</evidence>
<feature type="repeat" description="WD" evidence="5">
    <location>
        <begin position="1237"/>
        <end position="1278"/>
    </location>
</feature>
<dbReference type="SUPFAM" id="SSF50998">
    <property type="entry name" value="Quinoprotein alcohol dehydrogenase-like"/>
    <property type="match status" value="1"/>
</dbReference>
<feature type="repeat" description="WD" evidence="5">
    <location>
        <begin position="1069"/>
        <end position="1110"/>
    </location>
</feature>
<reference evidence="8 9" key="1">
    <citation type="submission" date="2019-04" db="EMBL/GenBank/DDBJ databases">
        <title>Herbidospora sp. NEAU-GS14.nov., a novel actinomycete isolated from soil.</title>
        <authorList>
            <person name="Han L."/>
        </authorList>
    </citation>
    <scope>NUCLEOTIDE SEQUENCE [LARGE SCALE GENOMIC DNA]</scope>
    <source>
        <strain evidence="8 9">NEAU-GS14</strain>
    </source>
</reference>
<dbReference type="InterPro" id="IPR001680">
    <property type="entry name" value="WD40_rpt"/>
</dbReference>
<feature type="repeat" description="WD" evidence="5">
    <location>
        <begin position="733"/>
        <end position="765"/>
    </location>
</feature>
<dbReference type="Proteomes" id="UP000308705">
    <property type="component" value="Unassembled WGS sequence"/>
</dbReference>
<dbReference type="SUPFAM" id="SSF46894">
    <property type="entry name" value="C-terminal effector domain of the bipartite response regulators"/>
    <property type="match status" value="1"/>
</dbReference>
<protein>
    <recommendedName>
        <fullName evidence="7">OmpR/PhoB-type domain-containing protein</fullName>
    </recommendedName>
</protein>
<evidence type="ECO:0000256" key="6">
    <source>
        <dbReference type="PROSITE-ProRule" id="PRU01091"/>
    </source>
</evidence>
<proteinExistence type="inferred from homology"/>
<dbReference type="InterPro" id="IPR036388">
    <property type="entry name" value="WH-like_DNA-bd_sf"/>
</dbReference>
<dbReference type="InterPro" id="IPR005158">
    <property type="entry name" value="BTAD"/>
</dbReference>
<dbReference type="PANTHER" id="PTHR44019:SF8">
    <property type="entry name" value="POC1 CENTRIOLAR PROTEIN HOMOLOG"/>
    <property type="match status" value="1"/>
</dbReference>
<dbReference type="PROSITE" id="PS00678">
    <property type="entry name" value="WD_REPEATS_1"/>
    <property type="match status" value="3"/>
</dbReference>
<keyword evidence="4 6" id="KW-0238">DNA-binding</keyword>
<dbReference type="OrthoDB" id="414967at2"/>
<dbReference type="PROSITE" id="PS51755">
    <property type="entry name" value="OMPR_PHOB"/>
    <property type="match status" value="1"/>
</dbReference>
<dbReference type="CDD" id="cd00200">
    <property type="entry name" value="WD40"/>
    <property type="match status" value="2"/>
</dbReference>
<dbReference type="InterPro" id="IPR011047">
    <property type="entry name" value="Quinoprotein_ADH-like_sf"/>
</dbReference>
<dbReference type="Pfam" id="PF03704">
    <property type="entry name" value="BTAD"/>
    <property type="match status" value="1"/>
</dbReference>
<dbReference type="Gene3D" id="1.10.10.10">
    <property type="entry name" value="Winged helix-like DNA-binding domain superfamily/Winged helix DNA-binding domain"/>
    <property type="match status" value="1"/>
</dbReference>
<dbReference type="SUPFAM" id="SSF52540">
    <property type="entry name" value="P-loop containing nucleoside triphosphate hydrolases"/>
    <property type="match status" value="1"/>
</dbReference>
<evidence type="ECO:0000256" key="2">
    <source>
        <dbReference type="ARBA" id="ARBA00022574"/>
    </source>
</evidence>
<dbReference type="GO" id="GO:0003677">
    <property type="term" value="F:DNA binding"/>
    <property type="evidence" value="ECO:0007669"/>
    <property type="project" value="UniProtKB-UniRule"/>
</dbReference>
<dbReference type="InterPro" id="IPR050505">
    <property type="entry name" value="WDR55/POC1"/>
</dbReference>
<dbReference type="SMART" id="SM00320">
    <property type="entry name" value="WD40"/>
    <property type="match status" value="13"/>
</dbReference>
<dbReference type="InterPro" id="IPR019775">
    <property type="entry name" value="WD40_repeat_CS"/>
</dbReference>
<dbReference type="PROSITE" id="PS50082">
    <property type="entry name" value="WD_REPEATS_2"/>
    <property type="match status" value="6"/>
</dbReference>
<dbReference type="InterPro" id="IPR016032">
    <property type="entry name" value="Sig_transdc_resp-reg_C-effctor"/>
</dbReference>
<dbReference type="Pfam" id="PF00400">
    <property type="entry name" value="WD40"/>
    <property type="match status" value="6"/>
</dbReference>
<evidence type="ECO:0000256" key="5">
    <source>
        <dbReference type="PROSITE-ProRule" id="PRU00221"/>
    </source>
</evidence>
<dbReference type="InterPro" id="IPR049052">
    <property type="entry name" value="nSTAND1"/>
</dbReference>
<dbReference type="GO" id="GO:0000160">
    <property type="term" value="P:phosphorelay signal transduction system"/>
    <property type="evidence" value="ECO:0007669"/>
    <property type="project" value="InterPro"/>
</dbReference>
<feature type="repeat" description="WD" evidence="5">
    <location>
        <begin position="961"/>
        <end position="988"/>
    </location>
</feature>
<feature type="repeat" description="WD" evidence="5">
    <location>
        <begin position="1196"/>
        <end position="1228"/>
    </location>
</feature>
<dbReference type="RefSeq" id="WP_137245208.1">
    <property type="nucleotide sequence ID" value="NZ_SZQA01000001.1"/>
</dbReference>
<name>A0A4U3MQT7_9ACTN</name>
<feature type="repeat" description="WD" evidence="5">
    <location>
        <begin position="1028"/>
        <end position="1061"/>
    </location>
</feature>
<evidence type="ECO:0000256" key="3">
    <source>
        <dbReference type="ARBA" id="ARBA00022737"/>
    </source>
</evidence>
<keyword evidence="9" id="KW-1185">Reference proteome</keyword>
<dbReference type="InterPro" id="IPR036322">
    <property type="entry name" value="WD40_repeat_dom_sf"/>
</dbReference>
<sequence>MEFNVLGTLQVIRDGRVVSLGDARKLRLTLAVLLAGAGRPQSPEALVDAVWGDRPPASARHNLYLYVHRLRRILGDDVLTRGPGGYTLDASGVDARRFRDLTAQGEAALAAGEAELAAKRLGEALRTWRGEAFEGFTDCPPVAEAARALEEARLAAAESWADALLRAGRPADSVADLTELARRHPFREGLRGRLMLALYRSGRQAEALESFHEAREVLDRELGVEPGLDLRRLHEAMLRGDEELIPLPADSGECPYRGLAAFQAADAAWFFGREALRDRLVDLSDRLPLVAVFGASGSGKSSLLRAGLVGARPGSVLVTPGEHPLAQVPEETGALLVVDQFEELFTLCADEAERRAFVVRLLEPGRRVVLGVRADFLGRLTRYPDLVEALRGEAQLLVGPPSTAELRDIVVGPAARAGLRVQPEMLAEIVAAAVAEPGGLPLVSHALLETWRAREGTLLSLKAYHGTGGVTGAIAQTAEQVYADLAPRERQVARRIFLRLSALGEGTEDTRRPVSPAELVGIAPEPVVTGVLLRLAAARLVTLGEGSAEVAHEALIRNWPRLRGWLTDDRAALLVHRGVTDAARLWDAQGRDPGMLYRGARLSSARTWAEEHPGEPNALETAFLTASREAEHDEIVAVRRRNRLLKRMVAGIAALLLVAFVSGGVAVGQGREAQRQQHTAASGRLSLTARFLLDTDPDLAGLLAVAAHRLNGDAETVGGVLSVAAAARRRVEVQADDSGVYALAFSPDGGMMAGAGVSGTVAVWDRDHRRIATLTDHPADVPLYVRTVAFSADGRYLASTAREPVVAKARGSVVVWDTTTMKAVFAERLTDLTPAMAFSTDGATVAVGHDDGTIDLWTLPDRAHRVIDTHGPKIGSLAFGAGNSLLVATGPDETVVWDVRTGRRHAEVPVEHVHRVIVSGETLVTASDTGGARFWRLTRDAVSSLFALPTSGPYAWEVSAPAGDRVAVADEDGMITIWDLTRRQPVETYLDRSRAETRALALSADGSRLASGGMGRSIVIRERAVPLFGGHSQAVNDLQISPDGTTVASAGSDRTVRLWDLTGQPVAILDGHPDQVRSIAFSPDGRVLAAVGRDHSLTLWDVPTRRRLSETRYAGTGATTSVAFDPSGRVLVTTALSRFRWDVTDPAAPKQAPFTAPPYLSTVVAYSPRDPLLVSVGPSDLLLLWNTATDKEISRVRPGHGSILDVAFSPDGKTIATSGSDRTVKLHDPAGRTFATLPGHTAPVHAVAFSADRRLLASAGEDRTIIVWDLASRRPIARLTGPTLPIKALTFTPAGELISGDDSGRIIRWSLDPAEAVSRLCRASGRDLTAAEWDTYAAGLPRQATCG</sequence>
<dbReference type="InterPro" id="IPR020472">
    <property type="entry name" value="WD40_PAC1"/>
</dbReference>
<dbReference type="Gene3D" id="1.25.40.10">
    <property type="entry name" value="Tetratricopeptide repeat domain"/>
    <property type="match status" value="1"/>
</dbReference>
<dbReference type="EMBL" id="SZQA01000001">
    <property type="protein sequence ID" value="TKK91520.1"/>
    <property type="molecule type" value="Genomic_DNA"/>
</dbReference>